<proteinExistence type="inferred from homology"/>
<feature type="disulfide bond" evidence="10">
    <location>
        <begin position="504"/>
        <end position="514"/>
    </location>
</feature>
<dbReference type="InterPro" id="IPR001548">
    <property type="entry name" value="Peptidase_M2"/>
</dbReference>
<feature type="binding site" evidence="11">
    <location>
        <position position="350"/>
    </location>
    <ligand>
        <name>Zn(2+)</name>
        <dbReference type="ChEBI" id="CHEBI:29105"/>
        <label>2</label>
        <note>catalytic</note>
    </ligand>
</feature>
<dbReference type="PROSITE" id="PS52011">
    <property type="entry name" value="PEPTIDASE_M2"/>
    <property type="match status" value="1"/>
</dbReference>
<feature type="binding site" evidence="9">
    <location>
        <position position="350"/>
    </location>
    <ligand>
        <name>Zn(2+)</name>
        <dbReference type="ChEBI" id="CHEBI:29105"/>
        <label>1</label>
        <note>catalytic</note>
    </ligand>
</feature>
<keyword evidence="4 6" id="KW-0325">Glycoprotein</keyword>
<gene>
    <name evidence="14" type="primary">ACE</name>
    <name evidence="14" type="ORF">CDAR_317081</name>
</gene>
<dbReference type="GO" id="GO:0006508">
    <property type="term" value="P:proteolysis"/>
    <property type="evidence" value="ECO:0007669"/>
    <property type="project" value="UniProtKB-KW"/>
</dbReference>
<evidence type="ECO:0000256" key="2">
    <source>
        <dbReference type="ARBA" id="ARBA00022729"/>
    </source>
</evidence>
<evidence type="ECO:0000256" key="10">
    <source>
        <dbReference type="PIRSR" id="PIRSR601548-4"/>
    </source>
</evidence>
<keyword evidence="9 13" id="KW-0862">Zinc</keyword>
<dbReference type="EMBL" id="BPLQ01001227">
    <property type="protein sequence ID" value="GIX79805.1"/>
    <property type="molecule type" value="Genomic_DNA"/>
</dbReference>
<protein>
    <recommendedName>
        <fullName evidence="13">Angiotensin-converting enzyme</fullName>
        <ecNumber evidence="13">3.4.-.-</ecNumber>
    </recommendedName>
</protein>
<comment type="similarity">
    <text evidence="1 12 13">Belongs to the peptidase M2 family.</text>
</comment>
<name>A0AAV4N7L0_9ARAC</name>
<keyword evidence="15" id="KW-1185">Reference proteome</keyword>
<dbReference type="SUPFAM" id="SSF55486">
    <property type="entry name" value="Metalloproteases ('zincins'), catalytic domain"/>
    <property type="match status" value="1"/>
</dbReference>
<keyword evidence="13" id="KW-0378">Hydrolase</keyword>
<evidence type="ECO:0000256" key="1">
    <source>
        <dbReference type="ARBA" id="ARBA00008139"/>
    </source>
</evidence>
<evidence type="ECO:0000313" key="14">
    <source>
        <dbReference type="EMBL" id="GIX79805.1"/>
    </source>
</evidence>
<dbReference type="GO" id="GO:0008237">
    <property type="term" value="F:metallopeptidase activity"/>
    <property type="evidence" value="ECO:0007669"/>
    <property type="project" value="UniProtKB-KW"/>
</dbReference>
<dbReference type="GO" id="GO:0016020">
    <property type="term" value="C:membrane"/>
    <property type="evidence" value="ECO:0007669"/>
    <property type="project" value="InterPro"/>
</dbReference>
<evidence type="ECO:0000256" key="3">
    <source>
        <dbReference type="ARBA" id="ARBA00023157"/>
    </source>
</evidence>
<organism evidence="14 15">
    <name type="scientific">Caerostris darwini</name>
    <dbReference type="NCBI Taxonomy" id="1538125"/>
    <lineage>
        <taxon>Eukaryota</taxon>
        <taxon>Metazoa</taxon>
        <taxon>Ecdysozoa</taxon>
        <taxon>Arthropoda</taxon>
        <taxon>Chelicerata</taxon>
        <taxon>Arachnida</taxon>
        <taxon>Araneae</taxon>
        <taxon>Araneomorphae</taxon>
        <taxon>Entelegynae</taxon>
        <taxon>Araneoidea</taxon>
        <taxon>Araneidae</taxon>
        <taxon>Caerostris</taxon>
    </lineage>
</organism>
<comment type="cofactor">
    <cofactor evidence="13">
        <name>Zn(2+)</name>
        <dbReference type="ChEBI" id="CHEBI:29105"/>
    </cofactor>
    <text evidence="13">Binds 1 zinc ion per subunit.</text>
</comment>
<keyword evidence="13" id="KW-0121">Carboxypeptidase</keyword>
<feature type="binding site" evidence="9">
    <location>
        <position position="354"/>
    </location>
    <ligand>
        <name>Zn(2+)</name>
        <dbReference type="ChEBI" id="CHEBI:29105"/>
        <label>1</label>
        <note>catalytic</note>
    </ligand>
</feature>
<feature type="binding site" evidence="11">
    <location>
        <position position="354"/>
    </location>
    <ligand>
        <name>Zn(2+)</name>
        <dbReference type="ChEBI" id="CHEBI:29105"/>
        <label>2</label>
        <note>catalytic</note>
    </ligand>
</feature>
<dbReference type="PANTHER" id="PTHR10514:SF27">
    <property type="entry name" value="ANGIOTENSIN-CONVERTING ENZYME"/>
    <property type="match status" value="1"/>
</dbReference>
<feature type="active site" description="Proton acceptor 1" evidence="5">
    <location>
        <position position="351"/>
    </location>
</feature>
<feature type="binding site" evidence="9">
    <location>
        <position position="378"/>
    </location>
    <ligand>
        <name>Zn(2+)</name>
        <dbReference type="ChEBI" id="CHEBI:29105"/>
        <label>1</label>
        <note>catalytic</note>
    </ligand>
</feature>
<dbReference type="PANTHER" id="PTHR10514">
    <property type="entry name" value="ANGIOTENSIN-CONVERTING ENZYME"/>
    <property type="match status" value="1"/>
</dbReference>
<evidence type="ECO:0000313" key="15">
    <source>
        <dbReference type="Proteomes" id="UP001054837"/>
    </source>
</evidence>
<sequence length="580" mass="67635">MQQLISLYLKTNLKSCIKTPINLIVITEGYENVTEKLQQFDSEFQSMWWLHQSADWNYSTNVSETTTSARKFASVAYSEWMKEWKLWARQLNYDDLPPYEKQTVEIMASGVVFMNAGDTSLITELKSKLTEIYSSAKITLPELNRTAQGESEVISLVAQLRNPNILKKIWKSWRMQVGEKAKYDFLQLMKLTNKAARENGYSDVGEAWREELGLTHVISTVLYLWDDVKAFYKELHAYTKYKLSLWGDNWSGLSDILMPHPQQTFTNITSMLKSKEFTVSGLLRKAEEFYTTMGLDSMKKSFWKKSMFVKPSDGRSVDCHAVSYDFALKEDFRVRMCAEVKERSFLETVHEMGHIHYYMAYHKLPMIYRSGANSAFHEAIGETMVYAAQSPKCLQALHLRSPDMPKEILVNTLMKQALSKFVLLPWALTVELWRYELLSGEIKEENLVEKWWELRKKIQGMEPPDLESAKLFDPGSKYHVLLYIPYMRYFLSRFLEHQFLEALCKITKEDIHSCCFITSKEAGNQLKLMLSLGASVSWQDALETLTGKRELSAKPLLNYYKPLYRWLVEYNRSHNISIDW</sequence>
<keyword evidence="13" id="KW-0482">Metalloprotease</keyword>
<dbReference type="GO" id="GO:0004180">
    <property type="term" value="F:carboxypeptidase activity"/>
    <property type="evidence" value="ECO:0007669"/>
    <property type="project" value="UniProtKB-KW"/>
</dbReference>
<feature type="active site" description="Proton acceptor 2" evidence="7">
    <location>
        <position position="351"/>
    </location>
</feature>
<feature type="binding site" evidence="11">
    <location>
        <position position="378"/>
    </location>
    <ligand>
        <name>Zn(2+)</name>
        <dbReference type="ChEBI" id="CHEBI:29105"/>
        <label>2</label>
        <note>catalytic</note>
    </ligand>
</feature>
<dbReference type="GO" id="GO:0008241">
    <property type="term" value="F:peptidyl-dipeptidase activity"/>
    <property type="evidence" value="ECO:0007669"/>
    <property type="project" value="InterPro"/>
</dbReference>
<evidence type="ECO:0000256" key="11">
    <source>
        <dbReference type="PIRSR" id="PIRSR601548-8"/>
    </source>
</evidence>
<keyword evidence="13" id="KW-0645">Protease</keyword>
<evidence type="ECO:0000256" key="4">
    <source>
        <dbReference type="ARBA" id="ARBA00023180"/>
    </source>
</evidence>
<comment type="caution">
    <text evidence="14">The sequence shown here is derived from an EMBL/GenBank/DDBJ whole genome shotgun (WGS) entry which is preliminary data.</text>
</comment>
<dbReference type="CDD" id="cd06461">
    <property type="entry name" value="M2_ACE"/>
    <property type="match status" value="1"/>
</dbReference>
<feature type="active site" description="Proton donor 2" evidence="7">
    <location>
        <position position="479"/>
    </location>
</feature>
<evidence type="ECO:0000256" key="6">
    <source>
        <dbReference type="PIRSR" id="PIRSR601548-10"/>
    </source>
</evidence>
<keyword evidence="2" id="KW-0732">Signal</keyword>
<evidence type="ECO:0000256" key="7">
    <source>
        <dbReference type="PIRSR" id="PIRSR601548-11"/>
    </source>
</evidence>
<keyword evidence="9 13" id="KW-0479">Metal-binding</keyword>
<dbReference type="EC" id="3.4.-.-" evidence="13"/>
<feature type="disulfide bond" evidence="10 12">
    <location>
        <begin position="319"/>
        <end position="337"/>
    </location>
</feature>
<evidence type="ECO:0000256" key="12">
    <source>
        <dbReference type="PROSITE-ProRule" id="PRU01355"/>
    </source>
</evidence>
<keyword evidence="3 10" id="KW-1015">Disulfide bond</keyword>
<dbReference type="Pfam" id="PF01401">
    <property type="entry name" value="Peptidase_M2"/>
    <property type="match status" value="1"/>
</dbReference>
<feature type="binding site" evidence="8">
    <location>
        <position position="488"/>
    </location>
    <ligand>
        <name>chloride</name>
        <dbReference type="ChEBI" id="CHEBI:17996"/>
        <label>1</label>
    </ligand>
</feature>
<dbReference type="Proteomes" id="UP001054837">
    <property type="component" value="Unassembled WGS sequence"/>
</dbReference>
<evidence type="ECO:0000256" key="5">
    <source>
        <dbReference type="PIRSR" id="PIRSR601548-1"/>
    </source>
</evidence>
<dbReference type="Gene3D" id="1.10.1370.30">
    <property type="match status" value="1"/>
</dbReference>
<evidence type="ECO:0000256" key="9">
    <source>
        <dbReference type="PIRSR" id="PIRSR601548-3"/>
    </source>
</evidence>
<dbReference type="PRINTS" id="PR00791">
    <property type="entry name" value="PEPDIPTASEA"/>
</dbReference>
<evidence type="ECO:0000256" key="13">
    <source>
        <dbReference type="RuleBase" id="RU361144"/>
    </source>
</evidence>
<feature type="glycosylation site" description="N-linked (GlcNAc...) asparagine" evidence="6">
    <location>
        <position position="61"/>
    </location>
</feature>
<feature type="active site" description="Proton donor 1" evidence="5">
    <location>
        <position position="479"/>
    </location>
</feature>
<accession>A0AAV4N7L0</accession>
<reference evidence="14 15" key="1">
    <citation type="submission" date="2021-06" db="EMBL/GenBank/DDBJ databases">
        <title>Caerostris darwini draft genome.</title>
        <authorList>
            <person name="Kono N."/>
            <person name="Arakawa K."/>
        </authorList>
    </citation>
    <scope>NUCLEOTIDE SEQUENCE [LARGE SCALE GENOMIC DNA]</scope>
</reference>
<comment type="caution">
    <text evidence="12">Lacks conserved residue(s) required for the propagation of feature annotation.</text>
</comment>
<dbReference type="AlphaFoldDB" id="A0AAV4N7L0"/>
<evidence type="ECO:0000256" key="8">
    <source>
        <dbReference type="PIRSR" id="PIRSR601548-2"/>
    </source>
</evidence>
<dbReference type="GO" id="GO:0046872">
    <property type="term" value="F:metal ion binding"/>
    <property type="evidence" value="ECO:0007669"/>
    <property type="project" value="UniProtKB-KW"/>
</dbReference>